<evidence type="ECO:0000256" key="1">
    <source>
        <dbReference type="ARBA" id="ARBA00023015"/>
    </source>
</evidence>
<dbReference type="CDD" id="cd06267">
    <property type="entry name" value="PBP1_LacI_sugar_binding-like"/>
    <property type="match status" value="1"/>
</dbReference>
<keyword evidence="7" id="KW-1185">Reference proteome</keyword>
<dbReference type="InterPro" id="IPR046335">
    <property type="entry name" value="LacI/GalR-like_sensor"/>
</dbReference>
<proteinExistence type="predicted"/>
<dbReference type="InterPro" id="IPR000524">
    <property type="entry name" value="Tscrpt_reg_HTH_GntR"/>
</dbReference>
<dbReference type="Pfam" id="PF00392">
    <property type="entry name" value="GntR"/>
    <property type="match status" value="1"/>
</dbReference>
<dbReference type="PROSITE" id="PS50949">
    <property type="entry name" value="HTH_GNTR"/>
    <property type="match status" value="1"/>
</dbReference>
<evidence type="ECO:0000256" key="2">
    <source>
        <dbReference type="ARBA" id="ARBA00023125"/>
    </source>
</evidence>
<evidence type="ECO:0000256" key="3">
    <source>
        <dbReference type="ARBA" id="ARBA00023163"/>
    </source>
</evidence>
<keyword evidence="2" id="KW-0238">DNA-binding</keyword>
<dbReference type="SUPFAM" id="SSF53822">
    <property type="entry name" value="Periplasmic binding protein-like I"/>
    <property type="match status" value="1"/>
</dbReference>
<dbReference type="InterPro" id="IPR028082">
    <property type="entry name" value="Peripla_BP_I"/>
</dbReference>
<protein>
    <submittedName>
        <fullName evidence="6">GntR family transcriptional regulator</fullName>
    </submittedName>
</protein>
<dbReference type="PRINTS" id="PR00035">
    <property type="entry name" value="HTHGNTR"/>
</dbReference>
<name>A0ABX1ZCZ1_9BACL</name>
<keyword evidence="1" id="KW-0805">Transcription regulation</keyword>
<dbReference type="PANTHER" id="PTHR30146">
    <property type="entry name" value="LACI-RELATED TRANSCRIPTIONAL REPRESSOR"/>
    <property type="match status" value="1"/>
</dbReference>
<evidence type="ECO:0000313" key="6">
    <source>
        <dbReference type="EMBL" id="NOU91196.1"/>
    </source>
</evidence>
<evidence type="ECO:0000259" key="5">
    <source>
        <dbReference type="PROSITE" id="PS50949"/>
    </source>
</evidence>
<sequence length="402" mass="45552">MLVYIFISNCLRDAWTTGSDVLELDSKPLYMKILSDLKEKIKSGEYVPEQQLPTEVELAMQYGVSRITSKRALIELEREGMIYRKRGSGSYVKYPEDAVDTAIPNATHPIIAMILPYMATSELDYIKGAHDYLDSKGYYLSIHNSNWKKEKEKEILAKVPKSGLSGIIVYPISTISNIDVINALYWNDYPIVTIDQYFDSLPISSVVSDNFEGGYMTAKRLIELGHERIAFVSSVSIEYRSSVRDRYLGYCKALKDHKMSIDSDLVLTDFYRELSGANAQGFYKSLIAKLRHMKVTALQVEHDHLAVDLLKTALEMGIGVPEQLSIAGFDDHEIARHVEVPLSSVGQDYYSIGRQAAEIIIRRIENADTEQYKIKTPVRWVERESTGPRPNPYTTDLPAVQL</sequence>
<feature type="region of interest" description="Disordered" evidence="4">
    <location>
        <begin position="383"/>
        <end position="402"/>
    </location>
</feature>
<evidence type="ECO:0000256" key="4">
    <source>
        <dbReference type="SAM" id="MobiDB-lite"/>
    </source>
</evidence>
<dbReference type="SMART" id="SM00345">
    <property type="entry name" value="HTH_GNTR"/>
    <property type="match status" value="1"/>
</dbReference>
<dbReference type="Gene3D" id="3.40.50.2300">
    <property type="match status" value="2"/>
</dbReference>
<reference evidence="6 7" key="1">
    <citation type="submission" date="2019-10" db="EMBL/GenBank/DDBJ databases">
        <title>Description of Paenibacillus choica sp. nov.</title>
        <authorList>
            <person name="Carlier A."/>
            <person name="Qi S."/>
        </authorList>
    </citation>
    <scope>NUCLEOTIDE SEQUENCE [LARGE SCALE GENOMIC DNA]</scope>
    <source>
        <strain evidence="6 7">LMG 31460</strain>
    </source>
</reference>
<evidence type="ECO:0000313" key="7">
    <source>
        <dbReference type="Proteomes" id="UP000658690"/>
    </source>
</evidence>
<gene>
    <name evidence="6" type="ORF">GC102_36530</name>
</gene>
<dbReference type="SUPFAM" id="SSF46785">
    <property type="entry name" value="Winged helix' DNA-binding domain"/>
    <property type="match status" value="1"/>
</dbReference>
<dbReference type="InterPro" id="IPR036388">
    <property type="entry name" value="WH-like_DNA-bd_sf"/>
</dbReference>
<feature type="domain" description="HTH gntR-type" evidence="5">
    <location>
        <begin position="27"/>
        <end position="95"/>
    </location>
</feature>
<dbReference type="CDD" id="cd07377">
    <property type="entry name" value="WHTH_GntR"/>
    <property type="match status" value="1"/>
</dbReference>
<organism evidence="6 7">
    <name type="scientific">Paenibacillus germinis</name>
    <dbReference type="NCBI Taxonomy" id="2654979"/>
    <lineage>
        <taxon>Bacteria</taxon>
        <taxon>Bacillati</taxon>
        <taxon>Bacillota</taxon>
        <taxon>Bacilli</taxon>
        <taxon>Bacillales</taxon>
        <taxon>Paenibacillaceae</taxon>
        <taxon>Paenibacillus</taxon>
    </lineage>
</organism>
<dbReference type="EMBL" id="WHOC01000184">
    <property type="protein sequence ID" value="NOU91196.1"/>
    <property type="molecule type" value="Genomic_DNA"/>
</dbReference>
<dbReference type="Proteomes" id="UP000658690">
    <property type="component" value="Unassembled WGS sequence"/>
</dbReference>
<accession>A0ABX1ZCZ1</accession>
<comment type="caution">
    <text evidence="6">The sequence shown here is derived from an EMBL/GenBank/DDBJ whole genome shotgun (WGS) entry which is preliminary data.</text>
</comment>
<dbReference type="InterPro" id="IPR036390">
    <property type="entry name" value="WH_DNA-bd_sf"/>
</dbReference>
<dbReference type="Pfam" id="PF13377">
    <property type="entry name" value="Peripla_BP_3"/>
    <property type="match status" value="1"/>
</dbReference>
<dbReference type="Gene3D" id="1.10.10.10">
    <property type="entry name" value="Winged helix-like DNA-binding domain superfamily/Winged helix DNA-binding domain"/>
    <property type="match status" value="1"/>
</dbReference>
<dbReference type="PANTHER" id="PTHR30146:SF109">
    <property type="entry name" value="HTH-TYPE TRANSCRIPTIONAL REGULATOR GALS"/>
    <property type="match status" value="1"/>
</dbReference>
<keyword evidence="3" id="KW-0804">Transcription</keyword>